<proteinExistence type="predicted"/>
<dbReference type="Pfam" id="PF00413">
    <property type="entry name" value="Peptidase_M10"/>
    <property type="match status" value="1"/>
</dbReference>
<evidence type="ECO:0000256" key="2">
    <source>
        <dbReference type="ARBA" id="ARBA00022723"/>
    </source>
</evidence>
<evidence type="ECO:0000256" key="1">
    <source>
        <dbReference type="ARBA" id="ARBA00022670"/>
    </source>
</evidence>
<evidence type="ECO:0000313" key="7">
    <source>
        <dbReference type="Proteomes" id="UP000317944"/>
    </source>
</evidence>
<sequence length="83" mass="9621">MVKHYATHRDGSSFNSNITIYKSWKGLNQTQRRETTVHEVGHALGLDHTQDSNNSISVMRKKDFNNKDWPLKDDVDHFASSYL</sequence>
<comment type="caution">
    <text evidence="6">The sequence shown here is derived from an EMBL/GenBank/DDBJ whole genome shotgun (WGS) entry which is preliminary data.</text>
</comment>
<dbReference type="SUPFAM" id="SSF55486">
    <property type="entry name" value="Metalloproteases ('zincins'), catalytic domain"/>
    <property type="match status" value="1"/>
</dbReference>
<keyword evidence="6" id="KW-0482">Metalloprotease</keyword>
<accession>A0A544UQ10</accession>
<protein>
    <submittedName>
        <fullName evidence="6">Matrixin family metalloprotease</fullName>
    </submittedName>
</protein>
<keyword evidence="1" id="KW-0645">Protease</keyword>
<dbReference type="GO" id="GO:0031012">
    <property type="term" value="C:extracellular matrix"/>
    <property type="evidence" value="ECO:0007669"/>
    <property type="project" value="InterPro"/>
</dbReference>
<evidence type="ECO:0000313" key="6">
    <source>
        <dbReference type="EMBL" id="TQR35919.1"/>
    </source>
</evidence>
<dbReference type="OrthoDB" id="2364363at2"/>
<dbReference type="GO" id="GO:0008270">
    <property type="term" value="F:zinc ion binding"/>
    <property type="evidence" value="ECO:0007669"/>
    <property type="project" value="InterPro"/>
</dbReference>
<dbReference type="RefSeq" id="WP_142508014.1">
    <property type="nucleotide sequence ID" value="NZ_SADV01000004.1"/>
</dbReference>
<dbReference type="AlphaFoldDB" id="A0A544UQ10"/>
<evidence type="ECO:0000259" key="5">
    <source>
        <dbReference type="Pfam" id="PF00413"/>
    </source>
</evidence>
<reference evidence="6 7" key="1">
    <citation type="submission" date="2018-03" db="EMBL/GenBank/DDBJ databases">
        <title>Aerobic endospore-forming bacteria genome sequencing and assembly.</title>
        <authorList>
            <person name="Cavalcante D.A."/>
            <person name="Driks A."/>
            <person name="Putonti C."/>
            <person name="De-Souza M.T."/>
        </authorList>
    </citation>
    <scope>NUCLEOTIDE SEQUENCE [LARGE SCALE GENOMIC DNA]</scope>
    <source>
        <strain evidence="6 7">SDF0037</strain>
    </source>
</reference>
<dbReference type="Gene3D" id="3.40.390.10">
    <property type="entry name" value="Collagenase (Catalytic Domain)"/>
    <property type="match status" value="1"/>
</dbReference>
<evidence type="ECO:0000256" key="3">
    <source>
        <dbReference type="ARBA" id="ARBA00022801"/>
    </source>
</evidence>
<name>A0A544UQ10_LYSSH</name>
<evidence type="ECO:0000256" key="4">
    <source>
        <dbReference type="ARBA" id="ARBA00022833"/>
    </source>
</evidence>
<dbReference type="InterPro" id="IPR024079">
    <property type="entry name" value="MetalloPept_cat_dom_sf"/>
</dbReference>
<gene>
    <name evidence="6" type="ORF">C7Y47_06430</name>
</gene>
<dbReference type="EMBL" id="SADV01000004">
    <property type="protein sequence ID" value="TQR35919.1"/>
    <property type="molecule type" value="Genomic_DNA"/>
</dbReference>
<dbReference type="Proteomes" id="UP000317944">
    <property type="component" value="Unassembled WGS sequence"/>
</dbReference>
<keyword evidence="4" id="KW-0862">Zinc</keyword>
<dbReference type="GO" id="GO:0004222">
    <property type="term" value="F:metalloendopeptidase activity"/>
    <property type="evidence" value="ECO:0007669"/>
    <property type="project" value="InterPro"/>
</dbReference>
<keyword evidence="3" id="KW-0378">Hydrolase</keyword>
<dbReference type="InterPro" id="IPR001818">
    <property type="entry name" value="Pept_M10_metallopeptidase"/>
</dbReference>
<dbReference type="GO" id="GO:0006508">
    <property type="term" value="P:proteolysis"/>
    <property type="evidence" value="ECO:0007669"/>
    <property type="project" value="UniProtKB-KW"/>
</dbReference>
<feature type="domain" description="Peptidase M10 metallopeptidase" evidence="5">
    <location>
        <begin position="29"/>
        <end position="76"/>
    </location>
</feature>
<keyword evidence="2" id="KW-0479">Metal-binding</keyword>
<organism evidence="6 7">
    <name type="scientific">Lysinibacillus sphaericus</name>
    <name type="common">Bacillus sphaericus</name>
    <dbReference type="NCBI Taxonomy" id="1421"/>
    <lineage>
        <taxon>Bacteria</taxon>
        <taxon>Bacillati</taxon>
        <taxon>Bacillota</taxon>
        <taxon>Bacilli</taxon>
        <taxon>Bacillales</taxon>
        <taxon>Bacillaceae</taxon>
        <taxon>Lysinibacillus</taxon>
    </lineage>
</organism>